<comment type="subcellular location">
    <subcellularLocation>
        <location evidence="1">Membrane</location>
    </subcellularLocation>
</comment>
<evidence type="ECO:0000256" key="3">
    <source>
        <dbReference type="ARBA" id="ARBA00022989"/>
    </source>
</evidence>
<evidence type="ECO:0000256" key="4">
    <source>
        <dbReference type="ARBA" id="ARBA00023136"/>
    </source>
</evidence>
<dbReference type="Pfam" id="PF10324">
    <property type="entry name" value="7TM_GPCR_Srw"/>
    <property type="match status" value="1"/>
</dbReference>
<dbReference type="EMBL" id="AZBU02000001">
    <property type="protein sequence ID" value="TMS34136.1"/>
    <property type="molecule type" value="Genomic_DNA"/>
</dbReference>
<reference evidence="7 8" key="2">
    <citation type="journal article" date="2019" name="G3 (Bethesda)">
        <title>Hybrid Assembly of the Genome of the Entomopathogenic Nematode Steinernema carpocapsae Identifies the X-Chromosome.</title>
        <authorList>
            <person name="Serra L."/>
            <person name="Macchietto M."/>
            <person name="Macias-Munoz A."/>
            <person name="McGill C.J."/>
            <person name="Rodriguez I.M."/>
            <person name="Rodriguez B."/>
            <person name="Murad R."/>
            <person name="Mortazavi A."/>
        </authorList>
    </citation>
    <scope>NUCLEOTIDE SEQUENCE [LARGE SCALE GENOMIC DNA]</scope>
    <source>
        <strain evidence="7 8">ALL</strain>
    </source>
</reference>
<evidence type="ECO:0000256" key="1">
    <source>
        <dbReference type="ARBA" id="ARBA00004370"/>
    </source>
</evidence>
<feature type="transmembrane region" description="Helical" evidence="5">
    <location>
        <begin position="6"/>
        <end position="24"/>
    </location>
</feature>
<dbReference type="STRING" id="34508.A0A4U8UMI6"/>
<dbReference type="GO" id="GO:0008528">
    <property type="term" value="F:G protein-coupled peptide receptor activity"/>
    <property type="evidence" value="ECO:0007669"/>
    <property type="project" value="InterPro"/>
</dbReference>
<feature type="transmembrane region" description="Helical" evidence="5">
    <location>
        <begin position="173"/>
        <end position="194"/>
    </location>
</feature>
<keyword evidence="3 5" id="KW-1133">Transmembrane helix</keyword>
<feature type="transmembrane region" description="Helical" evidence="5">
    <location>
        <begin position="102"/>
        <end position="128"/>
    </location>
</feature>
<proteinExistence type="predicted"/>
<protein>
    <recommendedName>
        <fullName evidence="6">G-protein coupled receptors family 1 profile domain-containing protein</fullName>
    </recommendedName>
</protein>
<dbReference type="Proteomes" id="UP000298663">
    <property type="component" value="Unassembled WGS sequence"/>
</dbReference>
<keyword evidence="4 5" id="KW-0472">Membrane</keyword>
<organism evidence="7 8">
    <name type="scientific">Steinernema carpocapsae</name>
    <name type="common">Entomopathogenic nematode</name>
    <dbReference type="NCBI Taxonomy" id="34508"/>
    <lineage>
        <taxon>Eukaryota</taxon>
        <taxon>Metazoa</taxon>
        <taxon>Ecdysozoa</taxon>
        <taxon>Nematoda</taxon>
        <taxon>Chromadorea</taxon>
        <taxon>Rhabditida</taxon>
        <taxon>Tylenchina</taxon>
        <taxon>Panagrolaimomorpha</taxon>
        <taxon>Strongyloidoidea</taxon>
        <taxon>Steinernematidae</taxon>
        <taxon>Steinernema</taxon>
    </lineage>
</organism>
<dbReference type="CDD" id="cd14978">
    <property type="entry name" value="7tmA_FMRFamide_R-like"/>
    <property type="match status" value="1"/>
</dbReference>
<dbReference type="InterPro" id="IPR017452">
    <property type="entry name" value="GPCR_Rhodpsn_7TM"/>
</dbReference>
<dbReference type="PANTHER" id="PTHR46273:SF6">
    <property type="entry name" value="G-PROTEIN COUPLED RECEPTORS FAMILY 1 PROFILE DOMAIN-CONTAINING PROTEIN"/>
    <property type="match status" value="1"/>
</dbReference>
<evidence type="ECO:0000256" key="2">
    <source>
        <dbReference type="ARBA" id="ARBA00022692"/>
    </source>
</evidence>
<dbReference type="AlphaFoldDB" id="A0A4U8UMI6"/>
<gene>
    <name evidence="7" type="ORF">L596_001779</name>
</gene>
<keyword evidence="8" id="KW-1185">Reference proteome</keyword>
<dbReference type="Gene3D" id="1.20.1070.10">
    <property type="entry name" value="Rhodopsin 7-helix transmembrane proteins"/>
    <property type="match status" value="1"/>
</dbReference>
<name>A0A4U8UMI6_STECR</name>
<evidence type="ECO:0000313" key="8">
    <source>
        <dbReference type="Proteomes" id="UP000298663"/>
    </source>
</evidence>
<comment type="caution">
    <text evidence="7">The sequence shown here is derived from an EMBL/GenBank/DDBJ whole genome shotgun (WGS) entry which is preliminary data.</text>
</comment>
<dbReference type="GO" id="GO:0005886">
    <property type="term" value="C:plasma membrane"/>
    <property type="evidence" value="ECO:0007669"/>
    <property type="project" value="TreeGrafter"/>
</dbReference>
<evidence type="ECO:0000259" key="6">
    <source>
        <dbReference type="PROSITE" id="PS50262"/>
    </source>
</evidence>
<reference evidence="7 8" key="1">
    <citation type="journal article" date="2015" name="Genome Biol.">
        <title>Comparative genomics of Steinernema reveals deeply conserved gene regulatory networks.</title>
        <authorList>
            <person name="Dillman A.R."/>
            <person name="Macchietto M."/>
            <person name="Porter C.F."/>
            <person name="Rogers A."/>
            <person name="Williams B."/>
            <person name="Antoshechkin I."/>
            <person name="Lee M.M."/>
            <person name="Goodwin Z."/>
            <person name="Lu X."/>
            <person name="Lewis E.E."/>
            <person name="Goodrich-Blair H."/>
            <person name="Stock S.P."/>
            <person name="Adams B.J."/>
            <person name="Sternberg P.W."/>
            <person name="Mortazavi A."/>
        </authorList>
    </citation>
    <scope>NUCLEOTIDE SEQUENCE [LARGE SCALE GENOMIC DNA]</scope>
    <source>
        <strain evidence="7 8">ALL</strain>
    </source>
</reference>
<keyword evidence="2 5" id="KW-0812">Transmembrane</keyword>
<sequence>MRDSAVHAVLTCIAMADMGTMISYSVSGEDYCAWVTIFGLFLQIYITRFEFFMDESGYSYGWAVFLKLHAVFSIALHAISLYLVVLMAYIRFMAIKARYTKWLMPQLACVVSAVVAVCIFVLCIPTFLVHEIFPHRNNFGEVPDPSKFSISFSNVSMDNQCAFLKINLWLTGILLKAVPCVLLLIFTFCLLTKIKENSKKRSALLHTDDKRSDRITYVLLLMVAVFLSTELPQGVFAIFNAIFTYQFHGFIYMSIADILDLLSLINCYVGFLVYVITSSKYRETLWTLIPFLKNGYVKTQSHASNHKGMGRKQKAGDTISIDVRKDDHV</sequence>
<dbReference type="OrthoDB" id="5864054at2759"/>
<dbReference type="PANTHER" id="PTHR46273">
    <property type="entry name" value="MYOSUPPRESSIN RECEPTOR 1, ISOFORM B-RELATED"/>
    <property type="match status" value="1"/>
</dbReference>
<accession>A0A4U8UMI6</accession>
<evidence type="ECO:0000313" key="7">
    <source>
        <dbReference type="EMBL" id="TMS34136.1"/>
    </source>
</evidence>
<feature type="domain" description="G-protein coupled receptors family 1 profile" evidence="6">
    <location>
        <begin position="1"/>
        <end position="274"/>
    </location>
</feature>
<feature type="transmembrane region" description="Helical" evidence="5">
    <location>
        <begin position="215"/>
        <end position="243"/>
    </location>
</feature>
<feature type="transmembrane region" description="Helical" evidence="5">
    <location>
        <begin position="68"/>
        <end position="90"/>
    </location>
</feature>
<feature type="transmembrane region" description="Helical" evidence="5">
    <location>
        <begin position="249"/>
        <end position="276"/>
    </location>
</feature>
<dbReference type="InterPro" id="IPR019427">
    <property type="entry name" value="7TM_GPCR_serpentine_rcpt_Srw"/>
</dbReference>
<dbReference type="SUPFAM" id="SSF81321">
    <property type="entry name" value="Family A G protein-coupled receptor-like"/>
    <property type="match status" value="1"/>
</dbReference>
<evidence type="ECO:0000256" key="5">
    <source>
        <dbReference type="SAM" id="Phobius"/>
    </source>
</evidence>
<dbReference type="PROSITE" id="PS50262">
    <property type="entry name" value="G_PROTEIN_RECEP_F1_2"/>
    <property type="match status" value="1"/>
</dbReference>
<feature type="transmembrane region" description="Helical" evidence="5">
    <location>
        <begin position="31"/>
        <end position="48"/>
    </location>
</feature>
<dbReference type="InterPro" id="IPR053219">
    <property type="entry name" value="GPCR_Dmsr-1"/>
</dbReference>